<keyword evidence="2" id="KW-1185">Reference proteome</keyword>
<sequence length="191" mass="21966">MSLLSKDFVDVHQDFSYGSGWSRRWVNPPVCRFSCAIVHGSFGDLNFLRHFCKYFSWTSINILATEMVGPDGKIGLFSRVHGSFGDPNFLHHFCKNISWTSWKTLAMEPIGPNGFLTSFLLKFFVDIRHDLSYEYIHGSFGDPYFRRHFCQKFSWTSVKTLAMEMVGPDEQTGPFSRSVKPIHGSLADRDF</sequence>
<proteinExistence type="predicted"/>
<dbReference type="Proteomes" id="UP000824120">
    <property type="component" value="Chromosome 11"/>
</dbReference>
<dbReference type="EMBL" id="JACXVP010000011">
    <property type="protein sequence ID" value="KAG5576418.1"/>
    <property type="molecule type" value="Genomic_DNA"/>
</dbReference>
<evidence type="ECO:0000313" key="2">
    <source>
        <dbReference type="Proteomes" id="UP000824120"/>
    </source>
</evidence>
<comment type="caution">
    <text evidence="1">The sequence shown here is derived from an EMBL/GenBank/DDBJ whole genome shotgun (WGS) entry which is preliminary data.</text>
</comment>
<dbReference type="AlphaFoldDB" id="A0A9J5WLM2"/>
<organism evidence="1 2">
    <name type="scientific">Solanum commersonii</name>
    <name type="common">Commerson's wild potato</name>
    <name type="synonym">Commerson's nightshade</name>
    <dbReference type="NCBI Taxonomy" id="4109"/>
    <lineage>
        <taxon>Eukaryota</taxon>
        <taxon>Viridiplantae</taxon>
        <taxon>Streptophyta</taxon>
        <taxon>Embryophyta</taxon>
        <taxon>Tracheophyta</taxon>
        <taxon>Spermatophyta</taxon>
        <taxon>Magnoliopsida</taxon>
        <taxon>eudicotyledons</taxon>
        <taxon>Gunneridae</taxon>
        <taxon>Pentapetalae</taxon>
        <taxon>asterids</taxon>
        <taxon>lamiids</taxon>
        <taxon>Solanales</taxon>
        <taxon>Solanaceae</taxon>
        <taxon>Solanoideae</taxon>
        <taxon>Solaneae</taxon>
        <taxon>Solanum</taxon>
    </lineage>
</organism>
<protein>
    <submittedName>
        <fullName evidence="1">Uncharacterized protein</fullName>
    </submittedName>
</protein>
<gene>
    <name evidence="1" type="ORF">H5410_056552</name>
</gene>
<name>A0A9J5WLM2_SOLCO</name>
<reference evidence="1 2" key="1">
    <citation type="submission" date="2020-09" db="EMBL/GenBank/DDBJ databases">
        <title>De no assembly of potato wild relative species, Solanum commersonii.</title>
        <authorList>
            <person name="Cho K."/>
        </authorList>
    </citation>
    <scope>NUCLEOTIDE SEQUENCE [LARGE SCALE GENOMIC DNA]</scope>
    <source>
        <strain evidence="1">LZ3.2</strain>
        <tissue evidence="1">Leaf</tissue>
    </source>
</reference>
<evidence type="ECO:0000313" key="1">
    <source>
        <dbReference type="EMBL" id="KAG5576418.1"/>
    </source>
</evidence>
<accession>A0A9J5WLM2</accession>